<reference evidence="3" key="1">
    <citation type="submission" date="2019-11" db="EMBL/GenBank/DDBJ databases">
        <authorList>
            <person name="Feng L."/>
        </authorList>
    </citation>
    <scope>NUCLEOTIDE SEQUENCE</scope>
    <source>
        <strain evidence="3">CbolteaeLFYP116</strain>
    </source>
</reference>
<evidence type="ECO:0000256" key="1">
    <source>
        <dbReference type="PROSITE-ProRule" id="PRU01076"/>
    </source>
</evidence>
<protein>
    <recommendedName>
        <fullName evidence="2">SpoVT-AbrB domain-containing protein</fullName>
    </recommendedName>
</protein>
<organism evidence="3">
    <name type="scientific">Enterocloster bolteae</name>
    <dbReference type="NCBI Taxonomy" id="208479"/>
    <lineage>
        <taxon>Bacteria</taxon>
        <taxon>Bacillati</taxon>
        <taxon>Bacillota</taxon>
        <taxon>Clostridia</taxon>
        <taxon>Lachnospirales</taxon>
        <taxon>Lachnospiraceae</taxon>
        <taxon>Enterocloster</taxon>
    </lineage>
</organism>
<sequence length="122" mass="13653">MAIASRSESVMEHKIISISSKRQITIPQKYFEVLGFDGEAECILQNGGIFLRPVRMDGNEFAEQILADLIEEGYSGTELLARFKAQSRKIRPAVEHLIEEADRIAEQGRAIPMENLFGAEGE</sequence>
<evidence type="ECO:0000313" key="3">
    <source>
        <dbReference type="EMBL" id="VYT46852.1"/>
    </source>
</evidence>
<dbReference type="AlphaFoldDB" id="A0A6N2WYH3"/>
<proteinExistence type="predicted"/>
<dbReference type="RefSeq" id="WP_024726202.1">
    <property type="nucleotide sequence ID" value="NZ_CACRTF010000017.1"/>
</dbReference>
<feature type="domain" description="SpoVT-AbrB" evidence="2">
    <location>
        <begin position="13"/>
        <end position="56"/>
    </location>
</feature>
<accession>A0A6N2WYH3</accession>
<dbReference type="InterPro" id="IPR037914">
    <property type="entry name" value="SpoVT-AbrB_sf"/>
</dbReference>
<dbReference type="InterPro" id="IPR007159">
    <property type="entry name" value="SpoVT-AbrB_dom"/>
</dbReference>
<keyword evidence="1" id="KW-0238">DNA-binding</keyword>
<gene>
    <name evidence="3" type="ORF">CBLFYP116_04141</name>
</gene>
<dbReference type="PROSITE" id="PS51740">
    <property type="entry name" value="SPOVT_ABRB"/>
    <property type="match status" value="1"/>
</dbReference>
<dbReference type="GO" id="GO:0003677">
    <property type="term" value="F:DNA binding"/>
    <property type="evidence" value="ECO:0007669"/>
    <property type="project" value="UniProtKB-UniRule"/>
</dbReference>
<dbReference type="SUPFAM" id="SSF89447">
    <property type="entry name" value="AbrB/MazE/MraZ-like"/>
    <property type="match status" value="1"/>
</dbReference>
<name>A0A6N2WYH3_9FIRM</name>
<evidence type="ECO:0000259" key="2">
    <source>
        <dbReference type="PROSITE" id="PS51740"/>
    </source>
</evidence>
<dbReference type="EMBL" id="CACRTF010000017">
    <property type="protein sequence ID" value="VYT46852.1"/>
    <property type="molecule type" value="Genomic_DNA"/>
</dbReference>